<evidence type="ECO:0000313" key="4">
    <source>
        <dbReference type="Proteomes" id="UP001642360"/>
    </source>
</evidence>
<feature type="transmembrane region" description="Helical" evidence="1">
    <location>
        <begin position="461"/>
        <end position="482"/>
    </location>
</feature>
<feature type="transmembrane region" description="Helical" evidence="1">
    <location>
        <begin position="265"/>
        <end position="289"/>
    </location>
</feature>
<sequence length="521" mass="57617">MGFPRGTKLAMCLILMVIILALNSMQTSGTSSFGSGRSLLQTEKKADNTVRVDPLDDFKKYRGGYDITNKHYWSSTVFTGIYGYALAVLWIFVGLVYGGYLLATTFCCKHSHRKLRKGTPCHEQCYLRPILLATFFTILVIVASGLVLGGNANFHSRAKTVVNIIIDTANEASNTIFNTTEAMKDIDTRLVTTSGNGETSGFLTSTSRELDSQAAVIERQAKKNRQAINLGLRIAYIVSTVIISLNLIAVIALSVFGILKLQRALHIFIILCWLLIVFCWLFFGIYFFIEQFAGDTCTALEGFQQDPYNNSLSSILPCDELLSAKSVLYDVSEGIYGLVNQVNTNISTSYANIVQICNPFSAPPQYQYQPENCPANAIRIGDIPQVLRMLTCSDAENGACNGGILISSTDFRTVVAYSTSVQNLLNVYPGMESLVECQTVKDAFSEILHKHCKPLKKNVRMVWAAMVFLSMTMVALVTIWIAKAHHERKHHFSDDFVKPHFAAANMLELGTTKATNNNNSS</sequence>
<comment type="caution">
    <text evidence="3">The sequence shown here is derived from an EMBL/GenBank/DDBJ whole genome shotgun (WGS) entry which is preliminary data.</text>
</comment>
<dbReference type="PANTHER" id="PTHR31414:SF18">
    <property type="entry name" value="TRANSMEMBRANE PROTEIN-RELATED"/>
    <property type="match status" value="1"/>
</dbReference>
<feature type="chain" id="PRO_5044796615" evidence="2">
    <location>
        <begin position="30"/>
        <end position="521"/>
    </location>
</feature>
<protein>
    <submittedName>
        <fullName evidence="3">Uncharacterized protein</fullName>
    </submittedName>
</protein>
<keyword evidence="1" id="KW-1133">Transmembrane helix</keyword>
<evidence type="ECO:0000256" key="2">
    <source>
        <dbReference type="SAM" id="SignalP"/>
    </source>
</evidence>
<dbReference type="AlphaFoldDB" id="A0ABC8UUV4"/>
<name>A0ABC8UUV4_9AQUA</name>
<dbReference type="Proteomes" id="UP001642360">
    <property type="component" value="Unassembled WGS sequence"/>
</dbReference>
<keyword evidence="1" id="KW-0812">Transmembrane</keyword>
<proteinExistence type="predicted"/>
<feature type="transmembrane region" description="Helical" evidence="1">
    <location>
        <begin position="129"/>
        <end position="148"/>
    </location>
</feature>
<feature type="transmembrane region" description="Helical" evidence="1">
    <location>
        <begin position="234"/>
        <end position="258"/>
    </location>
</feature>
<dbReference type="InterPro" id="IPR040283">
    <property type="entry name" value="DDB_G0292058-like"/>
</dbReference>
<reference evidence="3 4" key="1">
    <citation type="submission" date="2024-02" db="EMBL/GenBank/DDBJ databases">
        <authorList>
            <person name="Vignale AGUSTIN F."/>
            <person name="Sosa J E."/>
            <person name="Modenutti C."/>
        </authorList>
    </citation>
    <scope>NUCLEOTIDE SEQUENCE [LARGE SCALE GENOMIC DNA]</scope>
</reference>
<organism evidence="3 4">
    <name type="scientific">Ilex paraguariensis</name>
    <name type="common">yerba mate</name>
    <dbReference type="NCBI Taxonomy" id="185542"/>
    <lineage>
        <taxon>Eukaryota</taxon>
        <taxon>Viridiplantae</taxon>
        <taxon>Streptophyta</taxon>
        <taxon>Embryophyta</taxon>
        <taxon>Tracheophyta</taxon>
        <taxon>Spermatophyta</taxon>
        <taxon>Magnoliopsida</taxon>
        <taxon>eudicotyledons</taxon>
        <taxon>Gunneridae</taxon>
        <taxon>Pentapetalae</taxon>
        <taxon>asterids</taxon>
        <taxon>campanulids</taxon>
        <taxon>Aquifoliales</taxon>
        <taxon>Aquifoliaceae</taxon>
        <taxon>Ilex</taxon>
    </lineage>
</organism>
<keyword evidence="1" id="KW-0472">Membrane</keyword>
<feature type="signal peptide" evidence="2">
    <location>
        <begin position="1"/>
        <end position="29"/>
    </location>
</feature>
<dbReference type="PANTHER" id="PTHR31414">
    <property type="entry name" value="TRANSMEMBRANE PROTEIN DDB_G0292058"/>
    <property type="match status" value="1"/>
</dbReference>
<evidence type="ECO:0000256" key="1">
    <source>
        <dbReference type="SAM" id="Phobius"/>
    </source>
</evidence>
<keyword evidence="4" id="KW-1185">Reference proteome</keyword>
<keyword evidence="2" id="KW-0732">Signal</keyword>
<accession>A0ABC8UUV4</accession>
<feature type="transmembrane region" description="Helical" evidence="1">
    <location>
        <begin position="81"/>
        <end position="108"/>
    </location>
</feature>
<evidence type="ECO:0000313" key="3">
    <source>
        <dbReference type="EMBL" id="CAK9184862.1"/>
    </source>
</evidence>
<gene>
    <name evidence="3" type="ORF">ILEXP_LOCUS55210</name>
</gene>
<dbReference type="EMBL" id="CAUOFW020009113">
    <property type="protein sequence ID" value="CAK9184862.1"/>
    <property type="molecule type" value="Genomic_DNA"/>
</dbReference>